<dbReference type="CDD" id="cd00077">
    <property type="entry name" value="HDc"/>
    <property type="match status" value="1"/>
</dbReference>
<dbReference type="Gene3D" id="1.10.3210.10">
    <property type="entry name" value="Hypothetical protein af1432"/>
    <property type="match status" value="1"/>
</dbReference>
<dbReference type="SMART" id="SM00471">
    <property type="entry name" value="HDc"/>
    <property type="match status" value="1"/>
</dbReference>
<evidence type="ECO:0000313" key="2">
    <source>
        <dbReference type="EMBL" id="SKB70030.1"/>
    </source>
</evidence>
<keyword evidence="3" id="KW-1185">Reference proteome</keyword>
<proteinExistence type="predicted"/>
<evidence type="ECO:0000259" key="1">
    <source>
        <dbReference type="SMART" id="SM00471"/>
    </source>
</evidence>
<dbReference type="Proteomes" id="UP000190897">
    <property type="component" value="Unassembled WGS sequence"/>
</dbReference>
<dbReference type="AlphaFoldDB" id="A0A1T5DEV5"/>
<dbReference type="RefSeq" id="WP_082214140.1">
    <property type="nucleotide sequence ID" value="NZ_FUZA01000002.1"/>
</dbReference>
<dbReference type="InterPro" id="IPR006674">
    <property type="entry name" value="HD_domain"/>
</dbReference>
<dbReference type="InterPro" id="IPR003607">
    <property type="entry name" value="HD/PDEase_dom"/>
</dbReference>
<gene>
    <name evidence="2" type="ORF">SAMN05660293_01565</name>
</gene>
<organism evidence="2 3">
    <name type="scientific">Dyadobacter psychrophilus</name>
    <dbReference type="NCBI Taxonomy" id="651661"/>
    <lineage>
        <taxon>Bacteria</taxon>
        <taxon>Pseudomonadati</taxon>
        <taxon>Bacteroidota</taxon>
        <taxon>Cytophagia</taxon>
        <taxon>Cytophagales</taxon>
        <taxon>Spirosomataceae</taxon>
        <taxon>Dyadobacter</taxon>
    </lineage>
</organism>
<dbReference type="EMBL" id="FUZA01000002">
    <property type="protein sequence ID" value="SKB70030.1"/>
    <property type="molecule type" value="Genomic_DNA"/>
</dbReference>
<sequence length="204" mass="23159">METEMNYQSWLDQIEAFVSAQLSPYAERLAYHNLNHTRSVVTNATRIAAHYQLSDADRFVVLSASWFHDLGYINGDPSGHEQRGALIFKEFANPLLIEDNLIAGVIGCILATTLPQKAVNLLESIVCDADLYHFGTTEFTQKDALMLEETQHRLKTDIPLINWLNGSLRLLQSHQFCTQHCHHELASQKQANIRELEARIEADL</sequence>
<protein>
    <submittedName>
        <fullName evidence="2">HD domain-containing protein</fullName>
    </submittedName>
</protein>
<feature type="domain" description="HD/PDEase" evidence="1">
    <location>
        <begin position="29"/>
        <end position="144"/>
    </location>
</feature>
<name>A0A1T5DEV5_9BACT</name>
<evidence type="ECO:0000313" key="3">
    <source>
        <dbReference type="Proteomes" id="UP000190897"/>
    </source>
</evidence>
<reference evidence="3" key="1">
    <citation type="submission" date="2017-02" db="EMBL/GenBank/DDBJ databases">
        <authorList>
            <person name="Varghese N."/>
            <person name="Submissions S."/>
        </authorList>
    </citation>
    <scope>NUCLEOTIDE SEQUENCE [LARGE SCALE GENOMIC DNA]</scope>
    <source>
        <strain evidence="3">DSM 22270</strain>
    </source>
</reference>
<dbReference type="Pfam" id="PF01966">
    <property type="entry name" value="HD"/>
    <property type="match status" value="1"/>
</dbReference>
<dbReference type="SUPFAM" id="SSF109604">
    <property type="entry name" value="HD-domain/PDEase-like"/>
    <property type="match status" value="1"/>
</dbReference>
<dbReference type="STRING" id="651661.SAMN05660293_01565"/>
<dbReference type="OrthoDB" id="5728337at2"/>
<accession>A0A1T5DEV5</accession>